<evidence type="ECO:0000313" key="2">
    <source>
        <dbReference type="Proteomes" id="UP001152747"/>
    </source>
</evidence>
<proteinExistence type="predicted"/>
<name>A0A9P1N0B6_9PELO</name>
<dbReference type="EMBL" id="CANHGI010000002">
    <property type="protein sequence ID" value="CAI5443260.1"/>
    <property type="molecule type" value="Genomic_DNA"/>
</dbReference>
<sequence>MLVIQVIKCEHIMRQKLEKVDFVDKRIRVWDMQKRTRLHVFRHKNERLWVVAAYPSLNMFAAGHDNGMVVFKIQTEHPAYFVNENLVFYVKDKQLRKLDFTTNLVLKKYW</sequence>
<protein>
    <submittedName>
        <fullName evidence="1">Uncharacterized protein</fullName>
    </submittedName>
</protein>
<organism evidence="1 2">
    <name type="scientific">Caenorhabditis angaria</name>
    <dbReference type="NCBI Taxonomy" id="860376"/>
    <lineage>
        <taxon>Eukaryota</taxon>
        <taxon>Metazoa</taxon>
        <taxon>Ecdysozoa</taxon>
        <taxon>Nematoda</taxon>
        <taxon>Chromadorea</taxon>
        <taxon>Rhabditida</taxon>
        <taxon>Rhabditina</taxon>
        <taxon>Rhabditomorpha</taxon>
        <taxon>Rhabditoidea</taxon>
        <taxon>Rhabditidae</taxon>
        <taxon>Peloderinae</taxon>
        <taxon>Caenorhabditis</taxon>
    </lineage>
</organism>
<reference evidence="1" key="1">
    <citation type="submission" date="2022-11" db="EMBL/GenBank/DDBJ databases">
        <authorList>
            <person name="Kikuchi T."/>
        </authorList>
    </citation>
    <scope>NUCLEOTIDE SEQUENCE</scope>
    <source>
        <strain evidence="1">PS1010</strain>
    </source>
</reference>
<dbReference type="Gene3D" id="2.130.10.10">
    <property type="entry name" value="YVTN repeat-like/Quinoprotein amine dehydrogenase"/>
    <property type="match status" value="1"/>
</dbReference>
<evidence type="ECO:0000313" key="1">
    <source>
        <dbReference type="EMBL" id="CAI5443260.1"/>
    </source>
</evidence>
<gene>
    <name evidence="1" type="ORF">CAMP_LOCUS5897</name>
</gene>
<dbReference type="Proteomes" id="UP001152747">
    <property type="component" value="Unassembled WGS sequence"/>
</dbReference>
<dbReference type="SUPFAM" id="SSF50978">
    <property type="entry name" value="WD40 repeat-like"/>
    <property type="match status" value="1"/>
</dbReference>
<dbReference type="OrthoDB" id="10261470at2759"/>
<accession>A0A9P1N0B6</accession>
<comment type="caution">
    <text evidence="1">The sequence shown here is derived from an EMBL/GenBank/DDBJ whole genome shotgun (WGS) entry which is preliminary data.</text>
</comment>
<keyword evidence="2" id="KW-1185">Reference proteome</keyword>
<dbReference type="InterPro" id="IPR036322">
    <property type="entry name" value="WD40_repeat_dom_sf"/>
</dbReference>
<dbReference type="AlphaFoldDB" id="A0A9P1N0B6"/>
<dbReference type="InterPro" id="IPR015943">
    <property type="entry name" value="WD40/YVTN_repeat-like_dom_sf"/>
</dbReference>